<comment type="caution">
    <text evidence="12">The sequence shown here is derived from an EMBL/GenBank/DDBJ whole genome shotgun (WGS) entry which is preliminary data.</text>
</comment>
<dbReference type="OMA" id="HGWFGQE"/>
<feature type="domain" description="Glycosyl transferase family 1" evidence="8">
    <location>
        <begin position="550"/>
        <end position="722"/>
    </location>
</feature>
<evidence type="ECO:0000256" key="1">
    <source>
        <dbReference type="ARBA" id="ARBA00006530"/>
    </source>
</evidence>
<evidence type="ECO:0000256" key="5">
    <source>
        <dbReference type="ARBA" id="ARBA00022679"/>
    </source>
</evidence>
<dbReference type="EMBL" id="LZYE01000366">
    <property type="protein sequence ID" value="OFC29510.1"/>
    <property type="molecule type" value="Genomic_DNA"/>
</dbReference>
<evidence type="ECO:0000256" key="6">
    <source>
        <dbReference type="ARBA" id="ARBA00049030"/>
    </source>
</evidence>
<evidence type="ECO:0000313" key="15">
    <source>
        <dbReference type="Proteomes" id="UP000175707"/>
    </source>
</evidence>
<dbReference type="Gene3D" id="3.40.50.2000">
    <property type="entry name" value="Glycogen Phosphorylase B"/>
    <property type="match status" value="2"/>
</dbReference>
<dbReference type="Gene3D" id="1.20.120.1230">
    <property type="match status" value="1"/>
</dbReference>
<dbReference type="GO" id="GO:0016157">
    <property type="term" value="F:sucrose synthase activity"/>
    <property type="evidence" value="ECO:0007669"/>
    <property type="project" value="UniProtKB-UniRule"/>
</dbReference>
<dbReference type="InterPro" id="IPR056735">
    <property type="entry name" value="SUS_N"/>
</dbReference>
<evidence type="ECO:0000256" key="3">
    <source>
        <dbReference type="ARBA" id="ARBA00020955"/>
    </source>
</evidence>
<accession>A0A1E7YJD9</accession>
<dbReference type="Pfam" id="PF24861">
    <property type="entry name" value="SUS_N"/>
    <property type="match status" value="1"/>
</dbReference>
<evidence type="ECO:0000313" key="13">
    <source>
        <dbReference type="EMBL" id="OFC54728.1"/>
    </source>
</evidence>
<name>A0A1E7YJD9_9PROT</name>
<dbReference type="InterPro" id="IPR000368">
    <property type="entry name" value="Sucrose_synth_GT-B1"/>
</dbReference>
<dbReference type="AlphaFoldDB" id="A0A1E7YJD9"/>
<feature type="domain" description="Sucrose synthase N-terminal" evidence="10">
    <location>
        <begin position="2"/>
        <end position="111"/>
    </location>
</feature>
<dbReference type="InterPro" id="IPR001296">
    <property type="entry name" value="Glyco_trans_1"/>
</dbReference>
<dbReference type="SUPFAM" id="SSF53756">
    <property type="entry name" value="UDP-Glycosyltransferase/glycogen phosphorylase"/>
    <property type="match status" value="1"/>
</dbReference>
<feature type="domain" description="Sucrose synthase first GT-B" evidence="9">
    <location>
        <begin position="253"/>
        <end position="542"/>
    </location>
</feature>
<dbReference type="PANTHER" id="PTHR45839">
    <property type="match status" value="1"/>
</dbReference>
<dbReference type="NCBIfam" id="TIGR02470">
    <property type="entry name" value="sucr_synth"/>
    <property type="match status" value="1"/>
</dbReference>
<dbReference type="Gene3D" id="3.10.450.330">
    <property type="match status" value="1"/>
</dbReference>
<evidence type="ECO:0000256" key="7">
    <source>
        <dbReference type="NCBIfam" id="TIGR02470"/>
    </source>
</evidence>
<protein>
    <recommendedName>
        <fullName evidence="3 7">Sucrose synthase</fullName>
        <ecNumber evidence="2 7">2.4.1.13</ecNumber>
    </recommendedName>
</protein>
<dbReference type="RefSeq" id="WP_004872341.1">
    <property type="nucleotide sequence ID" value="NZ_CP026328.2"/>
</dbReference>
<comment type="catalytic activity">
    <reaction evidence="6">
        <text>an NDP-alpha-D-glucose + D-fructose = a ribonucleoside 5'-diphosphate + sucrose + H(+)</text>
        <dbReference type="Rhea" id="RHEA:16241"/>
        <dbReference type="ChEBI" id="CHEBI:15378"/>
        <dbReference type="ChEBI" id="CHEBI:17992"/>
        <dbReference type="ChEBI" id="CHEBI:37721"/>
        <dbReference type="ChEBI" id="CHEBI:57930"/>
        <dbReference type="ChEBI" id="CHEBI:76533"/>
        <dbReference type="EC" id="2.4.1.13"/>
    </reaction>
</comment>
<evidence type="ECO:0000256" key="4">
    <source>
        <dbReference type="ARBA" id="ARBA00022676"/>
    </source>
</evidence>
<evidence type="ECO:0000259" key="11">
    <source>
        <dbReference type="Pfam" id="PF24862"/>
    </source>
</evidence>
<reference evidence="14 15" key="1">
    <citation type="submission" date="2016-06" db="EMBL/GenBank/DDBJ databases">
        <title>Gene turnover analysis identifies the evolutionary adaptation of the extremophile Acidithiobacillus caldus.</title>
        <authorList>
            <person name="Zhang X."/>
        </authorList>
    </citation>
    <scope>NUCLEOTIDE SEQUENCE [LARGE SCALE GENOMIC DNA]</scope>
    <source>
        <strain evidence="12 14">DX</strain>
        <strain evidence="13 15">S1</strain>
    </source>
</reference>
<dbReference type="EMBL" id="LZYH01000706">
    <property type="protein sequence ID" value="OFC54728.1"/>
    <property type="molecule type" value="Genomic_DNA"/>
</dbReference>
<dbReference type="PANTHER" id="PTHR45839:SF7">
    <property type="entry name" value="SUCROSE SYNTHASE 1"/>
    <property type="match status" value="1"/>
</dbReference>
<keyword evidence="5" id="KW-0808">Transferase</keyword>
<dbReference type="Proteomes" id="UP000175707">
    <property type="component" value="Unassembled WGS sequence"/>
</dbReference>
<dbReference type="GO" id="GO:0005985">
    <property type="term" value="P:sucrose metabolic process"/>
    <property type="evidence" value="ECO:0007669"/>
    <property type="project" value="UniProtKB-UniRule"/>
</dbReference>
<evidence type="ECO:0000313" key="14">
    <source>
        <dbReference type="Proteomes" id="UP000175616"/>
    </source>
</evidence>
<dbReference type="Pfam" id="PF24862">
    <property type="entry name" value="SUS_EPBD"/>
    <property type="match status" value="1"/>
</dbReference>
<evidence type="ECO:0000256" key="2">
    <source>
        <dbReference type="ARBA" id="ARBA00012540"/>
    </source>
</evidence>
<dbReference type="PATRIC" id="fig|33059.14.peg.3023"/>
<evidence type="ECO:0000259" key="10">
    <source>
        <dbReference type="Pfam" id="PF24861"/>
    </source>
</evidence>
<dbReference type="Pfam" id="PF00862">
    <property type="entry name" value="GT-B_Sucrose_synth"/>
    <property type="match status" value="1"/>
</dbReference>
<evidence type="ECO:0000313" key="12">
    <source>
        <dbReference type="EMBL" id="OFC29510.1"/>
    </source>
</evidence>
<feature type="domain" description="Sucrose synthase EPBD" evidence="11">
    <location>
        <begin position="147"/>
        <end position="230"/>
    </location>
</feature>
<dbReference type="EC" id="2.4.1.13" evidence="2 7"/>
<dbReference type="GeneID" id="92931676"/>
<comment type="similarity">
    <text evidence="1">Belongs to the glycosyltransferase 1 family.</text>
</comment>
<gene>
    <name evidence="12" type="ORF">BAE27_14315</name>
    <name evidence="13" type="ORF">BAE30_11050</name>
</gene>
<dbReference type="InterPro" id="IPR056736">
    <property type="entry name" value="SUS_EPBD"/>
</dbReference>
<dbReference type="Pfam" id="PF00534">
    <property type="entry name" value="Glycos_transf_1"/>
    <property type="match status" value="1"/>
</dbReference>
<proteinExistence type="inferred from homology"/>
<dbReference type="Proteomes" id="UP000175616">
    <property type="component" value="Unassembled WGS sequence"/>
</dbReference>
<dbReference type="SMR" id="A0A1E7YJD9"/>
<organism evidence="12 14">
    <name type="scientific">Acidithiobacillus caldus</name>
    <dbReference type="NCBI Taxonomy" id="33059"/>
    <lineage>
        <taxon>Bacteria</taxon>
        <taxon>Pseudomonadati</taxon>
        <taxon>Pseudomonadota</taxon>
        <taxon>Acidithiobacillia</taxon>
        <taxon>Acidithiobacillales</taxon>
        <taxon>Acidithiobacillaceae</taxon>
        <taxon>Acidithiobacillus</taxon>
    </lineage>
</organism>
<sequence length="793" mass="91172">MIEALRQQLLDDPRSWYAFLRHLVASQRDSWLYTDLQRACADFREQLPEGYAEGIGPLEDFVAHTQEVIFRDPWMVFAWRPRPGRWIYVRIHREQLALEELSTDAYLQAKEGIVGLGAEGEAVLTVDFRDFRPVSRRLRDESTIGDGLTHLNRRLAGRIFSDLAAGRSQILEFLSLHRLDGQNLMLSNGNTDFDSLRQTVQYLGTLPRETPWAEIREDMRRRGFAPGWGNTAGRVRETMRLLMDLLDSPSPAALESFLDRIPMISRILIVSIHGWFAQDKVLGRPDTGGQVVYILDQARALEREMRNRLRQQGVDVEPRILIATRLIPESDGTTCDQRLEPVVGAENVQILRVPFRYPDGRIHPHWISRFKIWPWLERYAQDLEREVLAELGSRPDLIIGNYSDGNLVATLLSERLGVTQCNIAHALEKSKYLYSDLHWRDHEQDHHFACQFTADLIAMNAADIIVTSTYQEIAGNDREIGQYEGHQDYTLPGLYRVENGIDVFDSKFNIVSPGADPRFYFSYARTEERPSFLEPEIESLLFGREPGADRRGVLEDRQKPLLLSMARMDRIKNLSGLAELYGRSSRLRGLANLVIIGGHVDVGNSRDAEEREEIRRMHEIMDHYQLDGQLRWVGALLDKTVAGELYRVVADGRGVFVQPALFEAFGLTVIEAMSSGLPVFATRFGGPLEIIEDGVSGFHIDPNDHEATAERLADFLEAARERPKYWLEISDAALARVAERYTWERYAERLMTIARIFGFWRFVLDRESQVMERYLQMFRHLQWRPLAHAVPME</sequence>
<dbReference type="InterPro" id="IPR012820">
    <property type="entry name" value="Sucrose_synthase_pln/cyn"/>
</dbReference>
<keyword evidence="4" id="KW-0328">Glycosyltransferase</keyword>
<evidence type="ECO:0000259" key="9">
    <source>
        <dbReference type="Pfam" id="PF00862"/>
    </source>
</evidence>
<evidence type="ECO:0000259" key="8">
    <source>
        <dbReference type="Pfam" id="PF00534"/>
    </source>
</evidence>